<gene>
    <name evidence="1" type="ORF">DY000_02055036</name>
</gene>
<sequence>MMVSPASWVLSPSSSSVVFSRRQRLPLVRSAVDGRNEIVPPAQSQIPNKVLSLCLFIVLLVNKVQSLSKLIVVEFWVLYYYGHQEVTESVSVLKTAAKTRKVAAEEILAAFSAIEKAKVDPSPFLETLGGSESPGRTWMLIFTAEKKLKKGRYFPLTAVQRFDAAGKRIENGVYLGPLGALTFEGKFSWKNRILAFIFEQIRIKIGPLDPIKIGLGKKDAEVEPSNKDPFFIWFYVDEEIAVARGRSGGTAFWCRCRRIAS</sequence>
<dbReference type="Proteomes" id="UP000266723">
    <property type="component" value="Unassembled WGS sequence"/>
</dbReference>
<proteinExistence type="predicted"/>
<reference evidence="1 2" key="1">
    <citation type="journal article" date="2020" name="BMC Genomics">
        <title>Intraspecific diversification of the crop wild relative Brassica cretica Lam. using demographic model selection.</title>
        <authorList>
            <person name="Kioukis A."/>
            <person name="Michalopoulou V.A."/>
            <person name="Briers L."/>
            <person name="Pirintsos S."/>
            <person name="Studholme D.J."/>
            <person name="Pavlidis P."/>
            <person name="Sarris P.F."/>
        </authorList>
    </citation>
    <scope>NUCLEOTIDE SEQUENCE [LARGE SCALE GENOMIC DNA]</scope>
    <source>
        <strain evidence="2">cv. PFS-1207/04</strain>
    </source>
</reference>
<evidence type="ECO:0000313" key="2">
    <source>
        <dbReference type="Proteomes" id="UP000266723"/>
    </source>
</evidence>
<comment type="caution">
    <text evidence="1">The sequence shown here is derived from an EMBL/GenBank/DDBJ whole genome shotgun (WGS) entry which is preliminary data.</text>
</comment>
<dbReference type="PANTHER" id="PTHR35690">
    <property type="entry name" value="OS01G0363500 PROTEIN"/>
    <property type="match status" value="1"/>
</dbReference>
<protein>
    <submittedName>
        <fullName evidence="1">Uncharacterized protein</fullName>
    </submittedName>
</protein>
<evidence type="ECO:0000313" key="1">
    <source>
        <dbReference type="EMBL" id="KAF3493882.1"/>
    </source>
</evidence>
<dbReference type="EMBL" id="QGKV02002055">
    <property type="protein sequence ID" value="KAF3493882.1"/>
    <property type="molecule type" value="Genomic_DNA"/>
</dbReference>
<keyword evidence="2" id="KW-1185">Reference proteome</keyword>
<accession>A0ABQ7A890</accession>
<organism evidence="1 2">
    <name type="scientific">Brassica cretica</name>
    <name type="common">Mustard</name>
    <dbReference type="NCBI Taxonomy" id="69181"/>
    <lineage>
        <taxon>Eukaryota</taxon>
        <taxon>Viridiplantae</taxon>
        <taxon>Streptophyta</taxon>
        <taxon>Embryophyta</taxon>
        <taxon>Tracheophyta</taxon>
        <taxon>Spermatophyta</taxon>
        <taxon>Magnoliopsida</taxon>
        <taxon>eudicotyledons</taxon>
        <taxon>Gunneridae</taxon>
        <taxon>Pentapetalae</taxon>
        <taxon>rosids</taxon>
        <taxon>malvids</taxon>
        <taxon>Brassicales</taxon>
        <taxon>Brassicaceae</taxon>
        <taxon>Brassiceae</taxon>
        <taxon>Brassica</taxon>
    </lineage>
</organism>
<name>A0ABQ7A890_BRACR</name>
<dbReference type="PANTHER" id="PTHR35690:SF1">
    <property type="entry name" value="OS01G0363500 PROTEIN"/>
    <property type="match status" value="1"/>
</dbReference>